<organism evidence="1 2">
    <name type="scientific">Mesorhizobium plurifarium</name>
    <dbReference type="NCBI Taxonomy" id="69974"/>
    <lineage>
        <taxon>Bacteria</taxon>
        <taxon>Pseudomonadati</taxon>
        <taxon>Pseudomonadota</taxon>
        <taxon>Alphaproteobacteria</taxon>
        <taxon>Hyphomicrobiales</taxon>
        <taxon>Phyllobacteriaceae</taxon>
        <taxon>Mesorhizobium</taxon>
    </lineage>
</organism>
<reference evidence="1 2" key="1">
    <citation type="submission" date="2014-08" db="EMBL/GenBank/DDBJ databases">
        <authorList>
            <person name="Moulin Lionel"/>
        </authorList>
    </citation>
    <scope>NUCLEOTIDE SEQUENCE [LARGE SCALE GENOMIC DNA]</scope>
</reference>
<evidence type="ECO:0000313" key="1">
    <source>
        <dbReference type="EMBL" id="CDX30509.1"/>
    </source>
</evidence>
<sequence length="72" mass="7811">MPICGSSLARSKSKYLAPPQGFSRLATDGDRNRQLATDEWAGGPSLCLPLHRALNYLLNDLAQSTHNAWAVS</sequence>
<evidence type="ECO:0000313" key="2">
    <source>
        <dbReference type="Proteomes" id="UP000046373"/>
    </source>
</evidence>
<accession>A0A090GGF4</accession>
<name>A0A090GGF4_MESPL</name>
<protein>
    <submittedName>
        <fullName evidence="1">Uncharacterized protein</fullName>
    </submittedName>
</protein>
<dbReference type="Proteomes" id="UP000046373">
    <property type="component" value="Unassembled WGS sequence"/>
</dbReference>
<proteinExistence type="predicted"/>
<dbReference type="EMBL" id="CCNB01000005">
    <property type="protein sequence ID" value="CDX30509.1"/>
    <property type="molecule type" value="Genomic_DNA"/>
</dbReference>
<dbReference type="AlphaFoldDB" id="A0A090GGF4"/>
<gene>
    <name evidence="1" type="ORF">MPLDJ20_130057</name>
</gene>